<reference evidence="1 2" key="1">
    <citation type="submission" date="2018-05" db="EMBL/GenBank/DDBJ databases">
        <title>Genomic Encyclopedia of Archaeal and Bacterial Type Strains, Phase II (KMG-II): from individual species to whole genera.</title>
        <authorList>
            <person name="Goeker M."/>
        </authorList>
    </citation>
    <scope>NUCLEOTIDE SEQUENCE [LARGE SCALE GENOMIC DNA]</scope>
    <source>
        <strain evidence="1 2">DSM 19975</strain>
    </source>
</reference>
<dbReference type="Pfam" id="PF01904">
    <property type="entry name" value="DUF72"/>
    <property type="match status" value="1"/>
</dbReference>
<dbReference type="Proteomes" id="UP000245678">
    <property type="component" value="Unassembled WGS sequence"/>
</dbReference>
<keyword evidence="2" id="KW-1185">Reference proteome</keyword>
<comment type="caution">
    <text evidence="1">The sequence shown here is derived from an EMBL/GenBank/DDBJ whole genome shotgun (WGS) entry which is preliminary data.</text>
</comment>
<organism evidence="1 2">
    <name type="scientific">Mucilaginibacter oryzae</name>
    <dbReference type="NCBI Taxonomy" id="468058"/>
    <lineage>
        <taxon>Bacteria</taxon>
        <taxon>Pseudomonadati</taxon>
        <taxon>Bacteroidota</taxon>
        <taxon>Sphingobacteriia</taxon>
        <taxon>Sphingobacteriales</taxon>
        <taxon>Sphingobacteriaceae</taxon>
        <taxon>Mucilaginibacter</taxon>
    </lineage>
</organism>
<dbReference type="AlphaFoldDB" id="A0A316HDS7"/>
<dbReference type="InterPro" id="IPR002763">
    <property type="entry name" value="DUF72"/>
</dbReference>
<dbReference type="PANTHER" id="PTHR30348:SF4">
    <property type="entry name" value="DUF72 DOMAIN-CONTAINING PROTEIN"/>
    <property type="match status" value="1"/>
</dbReference>
<dbReference type="RefSeq" id="WP_109607018.1">
    <property type="nucleotide sequence ID" value="NZ_QGHA01000002.1"/>
</dbReference>
<protein>
    <submittedName>
        <fullName evidence="1">Uncharacterized protein YecE (DUF72 family)</fullName>
    </submittedName>
</protein>
<sequence>MRSEYYSGTSNVVLPVPNKLAFPEAYQHKSRLCYYGSLFNSVEINSTFYKLPLSKTVARWAEEVPAGFRFTFKMWKEITHNKGLAFKPADVQRFFEVINACTKKGCLLIQFPASIRFDSFRQLELLLDNIRRHDPLWQLHIAVEFRHMSWYNEQTYRMLQKFAVGMVTHDMKTSATPLMEPLADFAYLRFHGPEGGYRGSYADEVLAEYASYINEWLDEGKTVYTYFNNTLGDALTNLITLNNFVA</sequence>
<dbReference type="InterPro" id="IPR036520">
    <property type="entry name" value="UPF0759_sf"/>
</dbReference>
<name>A0A316HDS7_9SPHI</name>
<evidence type="ECO:0000313" key="1">
    <source>
        <dbReference type="EMBL" id="PWK78718.1"/>
    </source>
</evidence>
<evidence type="ECO:0000313" key="2">
    <source>
        <dbReference type="Proteomes" id="UP000245678"/>
    </source>
</evidence>
<dbReference type="Gene3D" id="3.20.20.410">
    <property type="entry name" value="Protein of unknown function UPF0759"/>
    <property type="match status" value="1"/>
</dbReference>
<dbReference type="PANTHER" id="PTHR30348">
    <property type="entry name" value="UNCHARACTERIZED PROTEIN YECE"/>
    <property type="match status" value="1"/>
</dbReference>
<accession>A0A316HDS7</accession>
<dbReference type="SUPFAM" id="SSF117396">
    <property type="entry name" value="TM1631-like"/>
    <property type="match status" value="1"/>
</dbReference>
<dbReference type="EMBL" id="QGHA01000002">
    <property type="protein sequence ID" value="PWK78718.1"/>
    <property type="molecule type" value="Genomic_DNA"/>
</dbReference>
<proteinExistence type="predicted"/>
<gene>
    <name evidence="1" type="ORF">LX99_01166</name>
</gene>